<protein>
    <submittedName>
        <fullName evidence="1">Transposable element tc3 transposase</fullName>
    </submittedName>
</protein>
<dbReference type="RefSeq" id="XP_056786479.1">
    <property type="nucleotide sequence ID" value="XM_056938097.1"/>
</dbReference>
<evidence type="ECO:0000313" key="2">
    <source>
        <dbReference type="Proteomes" id="UP001148312"/>
    </source>
</evidence>
<proteinExistence type="predicted"/>
<dbReference type="GO" id="GO:0003676">
    <property type="term" value="F:nucleic acid binding"/>
    <property type="evidence" value="ECO:0007669"/>
    <property type="project" value="InterPro"/>
</dbReference>
<organism evidence="1 2">
    <name type="scientific">Penicillium diatomitis</name>
    <dbReference type="NCBI Taxonomy" id="2819901"/>
    <lineage>
        <taxon>Eukaryota</taxon>
        <taxon>Fungi</taxon>
        <taxon>Dikarya</taxon>
        <taxon>Ascomycota</taxon>
        <taxon>Pezizomycotina</taxon>
        <taxon>Eurotiomycetes</taxon>
        <taxon>Eurotiomycetidae</taxon>
        <taxon>Eurotiales</taxon>
        <taxon>Aspergillaceae</taxon>
        <taxon>Penicillium</taxon>
    </lineage>
</organism>
<reference evidence="1" key="1">
    <citation type="submission" date="2022-12" db="EMBL/GenBank/DDBJ databases">
        <authorList>
            <person name="Petersen C."/>
        </authorList>
    </citation>
    <scope>NUCLEOTIDE SEQUENCE</scope>
    <source>
        <strain evidence="1">IBT 30728</strain>
    </source>
</reference>
<dbReference type="Proteomes" id="UP001148312">
    <property type="component" value="Unassembled WGS sequence"/>
</dbReference>
<dbReference type="InterPro" id="IPR036397">
    <property type="entry name" value="RNaseH_sf"/>
</dbReference>
<dbReference type="Gene3D" id="3.30.420.10">
    <property type="entry name" value="Ribonuclease H-like superfamily/Ribonuclease H"/>
    <property type="match status" value="1"/>
</dbReference>
<accession>A0A9W9WRE0</accession>
<dbReference type="EMBL" id="JAPWDQ010000013">
    <property type="protein sequence ID" value="KAJ5471933.1"/>
    <property type="molecule type" value="Genomic_DNA"/>
</dbReference>
<gene>
    <name evidence="1" type="ORF">N7539_008502</name>
</gene>
<reference evidence="1" key="2">
    <citation type="journal article" date="2023" name="IMA Fungus">
        <title>Comparative genomic study of the Penicillium genus elucidates a diverse pangenome and 15 lateral gene transfer events.</title>
        <authorList>
            <person name="Petersen C."/>
            <person name="Sorensen T."/>
            <person name="Nielsen M.R."/>
            <person name="Sondergaard T.E."/>
            <person name="Sorensen J.L."/>
            <person name="Fitzpatrick D.A."/>
            <person name="Frisvad J.C."/>
            <person name="Nielsen K.L."/>
        </authorList>
    </citation>
    <scope>NUCLEOTIDE SEQUENCE</scope>
    <source>
        <strain evidence="1">IBT 30728</strain>
    </source>
</reference>
<keyword evidence="2" id="KW-1185">Reference proteome</keyword>
<name>A0A9W9WRE0_9EURO</name>
<dbReference type="AlphaFoldDB" id="A0A9W9WRE0"/>
<evidence type="ECO:0000313" key="1">
    <source>
        <dbReference type="EMBL" id="KAJ5471933.1"/>
    </source>
</evidence>
<sequence length="119" mass="13487">MRKGLASSGRNNGVQLMPIVYSANYTPNPWDGPYCISPIDKSPYSPDLNPIEQLWDYMKDWIGDRYLVAQDRKLSYDQPHEAVRAAWDAILTSILDKQIDLMQARCKAVIDAQGGQPPY</sequence>
<dbReference type="GeneID" id="81628347"/>
<comment type="caution">
    <text evidence="1">The sequence shown here is derived from an EMBL/GenBank/DDBJ whole genome shotgun (WGS) entry which is preliminary data.</text>
</comment>